<evidence type="ECO:0000256" key="6">
    <source>
        <dbReference type="SAM" id="MobiDB-lite"/>
    </source>
</evidence>
<dbReference type="GO" id="GO:0016887">
    <property type="term" value="F:ATP hydrolysis activity"/>
    <property type="evidence" value="ECO:0007669"/>
    <property type="project" value="TreeGrafter"/>
</dbReference>
<evidence type="ECO:0000259" key="7">
    <source>
        <dbReference type="PROSITE" id="PS50014"/>
    </source>
</evidence>
<dbReference type="InterPro" id="IPR001487">
    <property type="entry name" value="Bromodomain"/>
</dbReference>
<sequence>MKLFSPFSLNVSETQIIVLQRVKGKNNAAHDECQLGQNARSCLTPYLAVRVYGPEDLCGDKGCIHTMNLKMKRKALKSRVQTIKEKMAMTLKRMLDDDDEVDDGGDEAEADGDGDDEDGEEEQEGRRRYDLRDRSEVRRPSPRKEGEAQTTISSKWKDPPPKELKMELAANCVGYCGADLKALCTEAAIRAFREKYPQDHVGPAVLHELEKFSVHSLGLPSLLSDPSAKTPEEALVHIFGEAKRTTPSILYLPQFHLCILYNKRFNVFHFPVSEEEVPDYRSVIHKPMDMATVLQRVDSGEYLTREAFMMDIDLIVSNAKVQGMLSQMDPSLVSFCDKIASQGGPQQVMDDEDNSILQAAPVAQLVSGTRISARLRNVQPEVNLSQSYEVLKRQKKSTENEQGMSKDVAARDEMSPEDVDLSKPSPEEAPTEPDSNGTVKETDSSLAETPEVPVPARPEPMETDSSEVATNVTTGDDLLGQLEGLKQRFMELTAGYGIPQLESLYSRIMKGAIELTSKESNEDHRRLVVRYLLTFVENSNNF</sequence>
<evidence type="ECO:0000256" key="2">
    <source>
        <dbReference type="ARBA" id="ARBA00022741"/>
    </source>
</evidence>
<dbReference type="Pfam" id="PF00439">
    <property type="entry name" value="Bromodomain"/>
    <property type="match status" value="1"/>
</dbReference>
<evidence type="ECO:0000256" key="5">
    <source>
        <dbReference type="PROSITE-ProRule" id="PRU00035"/>
    </source>
</evidence>
<evidence type="ECO:0000256" key="4">
    <source>
        <dbReference type="ARBA" id="ARBA00023117"/>
    </source>
</evidence>
<dbReference type="PRINTS" id="PR00503">
    <property type="entry name" value="BROMODOMAIN"/>
</dbReference>
<dbReference type="PROSITE" id="PS50014">
    <property type="entry name" value="BROMODOMAIN_2"/>
    <property type="match status" value="1"/>
</dbReference>
<dbReference type="GO" id="GO:0005524">
    <property type="term" value="F:ATP binding"/>
    <property type="evidence" value="ECO:0007669"/>
    <property type="project" value="UniProtKB-KW"/>
</dbReference>
<organism evidence="8 9">
    <name type="scientific">Digitaria exilis</name>
    <dbReference type="NCBI Taxonomy" id="1010633"/>
    <lineage>
        <taxon>Eukaryota</taxon>
        <taxon>Viridiplantae</taxon>
        <taxon>Streptophyta</taxon>
        <taxon>Embryophyta</taxon>
        <taxon>Tracheophyta</taxon>
        <taxon>Spermatophyta</taxon>
        <taxon>Magnoliopsida</taxon>
        <taxon>Liliopsida</taxon>
        <taxon>Poales</taxon>
        <taxon>Poaceae</taxon>
        <taxon>PACMAD clade</taxon>
        <taxon>Panicoideae</taxon>
        <taxon>Panicodae</taxon>
        <taxon>Paniceae</taxon>
        <taxon>Anthephorinae</taxon>
        <taxon>Digitaria</taxon>
    </lineage>
</organism>
<feature type="domain" description="Bromo" evidence="7">
    <location>
        <begin position="268"/>
        <end position="321"/>
    </location>
</feature>
<proteinExistence type="inferred from homology"/>
<feature type="region of interest" description="Disordered" evidence="6">
    <location>
        <begin position="94"/>
        <end position="161"/>
    </location>
</feature>
<dbReference type="EMBL" id="JACEFO010000489">
    <property type="protein sequence ID" value="KAF8768969.1"/>
    <property type="molecule type" value="Genomic_DNA"/>
</dbReference>
<evidence type="ECO:0000256" key="3">
    <source>
        <dbReference type="ARBA" id="ARBA00022840"/>
    </source>
</evidence>
<comment type="similarity">
    <text evidence="1">Belongs to the AAA ATPase family.</text>
</comment>
<dbReference type="Gene3D" id="1.20.920.10">
    <property type="entry name" value="Bromodomain-like"/>
    <property type="match status" value="1"/>
</dbReference>
<dbReference type="PANTHER" id="PTHR23069:SF0">
    <property type="entry name" value="TAT-BINDING HOMOLOG 7"/>
    <property type="match status" value="1"/>
</dbReference>
<dbReference type="InterPro" id="IPR045199">
    <property type="entry name" value="ATAD2-like"/>
</dbReference>
<dbReference type="OrthoDB" id="5421at2759"/>
<dbReference type="SMART" id="SM00297">
    <property type="entry name" value="BROMO"/>
    <property type="match status" value="1"/>
</dbReference>
<evidence type="ECO:0000256" key="1">
    <source>
        <dbReference type="ARBA" id="ARBA00006914"/>
    </source>
</evidence>
<dbReference type="GO" id="GO:0045815">
    <property type="term" value="P:transcription initiation-coupled chromatin remodeling"/>
    <property type="evidence" value="ECO:0007669"/>
    <property type="project" value="TreeGrafter"/>
</dbReference>
<reference evidence="8" key="1">
    <citation type="submission" date="2020-07" db="EMBL/GenBank/DDBJ databases">
        <title>Genome sequence and genetic diversity analysis of an under-domesticated orphan crop, white fonio (Digitaria exilis).</title>
        <authorList>
            <person name="Bennetzen J.L."/>
            <person name="Chen S."/>
            <person name="Ma X."/>
            <person name="Wang X."/>
            <person name="Yssel A.E.J."/>
            <person name="Chaluvadi S.R."/>
            <person name="Johnson M."/>
            <person name="Gangashetty P."/>
            <person name="Hamidou F."/>
            <person name="Sanogo M.D."/>
            <person name="Zwaenepoel A."/>
            <person name="Wallace J."/>
            <person name="Van De Peer Y."/>
            <person name="Van Deynze A."/>
        </authorList>
    </citation>
    <scope>NUCLEOTIDE SEQUENCE</scope>
    <source>
        <tissue evidence="8">Leaves</tissue>
    </source>
</reference>
<dbReference type="Proteomes" id="UP000636709">
    <property type="component" value="Unassembled WGS sequence"/>
</dbReference>
<accession>A0A835FQA0</accession>
<dbReference type="GO" id="GO:0006337">
    <property type="term" value="P:nucleosome disassembly"/>
    <property type="evidence" value="ECO:0007669"/>
    <property type="project" value="TreeGrafter"/>
</dbReference>
<dbReference type="Gene3D" id="1.10.8.60">
    <property type="match status" value="1"/>
</dbReference>
<comment type="caution">
    <text evidence="8">The sequence shown here is derived from an EMBL/GenBank/DDBJ whole genome shotgun (WGS) entry which is preliminary data.</text>
</comment>
<dbReference type="InterPro" id="IPR041569">
    <property type="entry name" value="AAA_lid_3"/>
</dbReference>
<dbReference type="SUPFAM" id="SSF47370">
    <property type="entry name" value="Bromodomain"/>
    <property type="match status" value="1"/>
</dbReference>
<dbReference type="GO" id="GO:0005634">
    <property type="term" value="C:nucleus"/>
    <property type="evidence" value="ECO:0007669"/>
    <property type="project" value="TreeGrafter"/>
</dbReference>
<name>A0A835FQA0_9POAL</name>
<feature type="region of interest" description="Disordered" evidence="6">
    <location>
        <begin position="393"/>
        <end position="468"/>
    </location>
</feature>
<dbReference type="GO" id="GO:0006334">
    <property type="term" value="P:nucleosome assembly"/>
    <property type="evidence" value="ECO:0007669"/>
    <property type="project" value="TreeGrafter"/>
</dbReference>
<keyword evidence="4 5" id="KW-0103">Bromodomain</keyword>
<keyword evidence="9" id="KW-1185">Reference proteome</keyword>
<keyword evidence="3" id="KW-0067">ATP-binding</keyword>
<evidence type="ECO:0000313" key="9">
    <source>
        <dbReference type="Proteomes" id="UP000636709"/>
    </source>
</evidence>
<dbReference type="PANTHER" id="PTHR23069">
    <property type="entry name" value="AAA DOMAIN-CONTAINING"/>
    <property type="match status" value="1"/>
</dbReference>
<protein>
    <recommendedName>
        <fullName evidence="7">Bromo domain-containing protein</fullName>
    </recommendedName>
</protein>
<dbReference type="InterPro" id="IPR036427">
    <property type="entry name" value="Bromodomain-like_sf"/>
</dbReference>
<evidence type="ECO:0000313" key="8">
    <source>
        <dbReference type="EMBL" id="KAF8768969.1"/>
    </source>
</evidence>
<feature type="compositionally biased region" description="Basic and acidic residues" evidence="6">
    <location>
        <begin position="124"/>
        <end position="147"/>
    </location>
</feature>
<keyword evidence="2" id="KW-0547">Nucleotide-binding</keyword>
<feature type="compositionally biased region" description="Polar residues" evidence="6">
    <location>
        <begin position="433"/>
        <end position="447"/>
    </location>
</feature>
<feature type="compositionally biased region" description="Acidic residues" evidence="6">
    <location>
        <begin position="96"/>
        <end position="123"/>
    </location>
</feature>
<gene>
    <name evidence="8" type="ORF">HU200_007061</name>
</gene>
<dbReference type="GO" id="GO:0042393">
    <property type="term" value="F:histone binding"/>
    <property type="evidence" value="ECO:0007669"/>
    <property type="project" value="TreeGrafter"/>
</dbReference>
<dbReference type="AlphaFoldDB" id="A0A835FQA0"/>
<dbReference type="GO" id="GO:0003682">
    <property type="term" value="F:chromatin binding"/>
    <property type="evidence" value="ECO:0007669"/>
    <property type="project" value="TreeGrafter"/>
</dbReference>
<dbReference type="Pfam" id="PF17862">
    <property type="entry name" value="AAA_lid_3"/>
    <property type="match status" value="1"/>
</dbReference>